<feature type="compositionally biased region" description="Polar residues" evidence="5">
    <location>
        <begin position="1880"/>
        <end position="1896"/>
    </location>
</feature>
<feature type="coiled-coil region" evidence="4">
    <location>
        <begin position="458"/>
        <end position="527"/>
    </location>
</feature>
<feature type="coiled-coil region" evidence="4">
    <location>
        <begin position="317"/>
        <end position="358"/>
    </location>
</feature>
<dbReference type="PANTHER" id="PTHR18898">
    <property type="entry name" value="NUCLEOPROTEIN TPR-RELATED"/>
    <property type="match status" value="1"/>
</dbReference>
<feature type="domain" description="Nucleoprotein TPR/MLP1-2" evidence="6">
    <location>
        <begin position="1026"/>
        <end position="1153"/>
    </location>
</feature>
<feature type="region of interest" description="Disordered" evidence="5">
    <location>
        <begin position="1420"/>
        <end position="1467"/>
    </location>
</feature>
<evidence type="ECO:0000313" key="10">
    <source>
        <dbReference type="Proteomes" id="UP000030748"/>
    </source>
</evidence>
<dbReference type="Proteomes" id="UP000030748">
    <property type="component" value="Unassembled WGS sequence"/>
</dbReference>
<feature type="compositionally biased region" description="Basic residues" evidence="5">
    <location>
        <begin position="2003"/>
        <end position="2014"/>
    </location>
</feature>
<evidence type="ECO:0000256" key="2">
    <source>
        <dbReference type="ARBA" id="ARBA00023054"/>
    </source>
</evidence>
<protein>
    <submittedName>
        <fullName evidence="9">Uncharacterized protein</fullName>
    </submittedName>
</protein>
<evidence type="ECO:0000256" key="3">
    <source>
        <dbReference type="ARBA" id="ARBA00023242"/>
    </source>
</evidence>
<dbReference type="GO" id="GO:0017056">
    <property type="term" value="F:structural constituent of nuclear pore"/>
    <property type="evidence" value="ECO:0000318"/>
    <property type="project" value="GO_Central"/>
</dbReference>
<gene>
    <name evidence="9" type="ORF">MIMGU_mgv1a000054mg</name>
</gene>
<dbReference type="InterPro" id="IPR057577">
    <property type="entry name" value="Nucleoprot-TPR/MLP1_dom"/>
</dbReference>
<keyword evidence="2 4" id="KW-0175">Coiled coil</keyword>
<evidence type="ECO:0000313" key="9">
    <source>
        <dbReference type="EMBL" id="EYU33807.1"/>
    </source>
</evidence>
<feature type="coiled-coil region" evidence="4">
    <location>
        <begin position="1190"/>
        <end position="1217"/>
    </location>
</feature>
<evidence type="ECO:0000259" key="8">
    <source>
        <dbReference type="Pfam" id="PF25785"/>
    </source>
</evidence>
<feature type="compositionally biased region" description="Acidic residues" evidence="5">
    <location>
        <begin position="1864"/>
        <end position="1879"/>
    </location>
</feature>
<feature type="region of interest" description="Disordered" evidence="5">
    <location>
        <begin position="654"/>
        <end position="678"/>
    </location>
</feature>
<dbReference type="Pfam" id="PF25785">
    <property type="entry name" value="TPR"/>
    <property type="match status" value="1"/>
</dbReference>
<keyword evidence="3" id="KW-0539">Nucleus</keyword>
<feature type="compositionally biased region" description="Basic and acidic residues" evidence="5">
    <location>
        <begin position="1781"/>
        <end position="1795"/>
    </location>
</feature>
<dbReference type="InterPro" id="IPR057974">
    <property type="entry name" value="NUA/TPR/MLP1-2-like_dom"/>
</dbReference>
<feature type="compositionally biased region" description="Basic and acidic residues" evidence="5">
    <location>
        <begin position="1420"/>
        <end position="1434"/>
    </location>
</feature>
<feature type="domain" description="Nucleoprotein TPR/MPL1" evidence="7">
    <location>
        <begin position="170"/>
        <end position="249"/>
    </location>
</feature>
<feature type="coiled-coil region" evidence="4">
    <location>
        <begin position="581"/>
        <end position="608"/>
    </location>
</feature>
<sequence>MPLFISEEEFRRCSDDAGVVAEKADAFIRELYSQIETVKAEADAGFITLEQSCSIIEQKYVSLSGEYSLLQSQQSELSSSLEKRTSELRQVESEKQQLLVQSTEKDGAIERLATEASELHKSKRQLMLMLEQKDSEVSEKNATIQNYLDKILKLTENAALKDGRLGELESELGRLHATSSRFSQEKELLERHNAWLNEELKTKVDNVLQLRKENGELEADMSFKLADVERKLKDSSSSLKYHKDRVKELEEKLSSMERELLSTKEATATAEEHFTAEISTVTKLVDLYKESSEEWSKKAGDLEGVIKALETHLDQVVSEYKDRLEKEVSATKELEKESADLKEKLQTCEAELENLRKGNELIPLPMSSFTTDSFRLANSVDADQMVEDDRAIVPRIPGGVSATALAVSLIRDGWTLNKMYVKYQEAVDALRHEQMGRKQAQSILERVLYEVEEKAGLIMDERDEHERLVKAYEALDRKLQHSLSAHAALEMTILELKASLKRQERDHAAAQKENIDLRKQVAVLLKECRDVQLRCGSVSSYNDDEHIVGPSISGNSISDIEDIITERLLTFKDINGLVEQNVQLRSLVRILSNQIEEKEAELKDKHDKELQMRTEETASKVNAVLLRAEEQSHMIESLHSSVALYKKLYEEEQKHHSHRTHLQEASTSRKVQEQSSERLKNLEEDLAKSRNEIISLRSARENAALEAKLAQEKLDRFMKDFEHQREEHNGVLARNLEFSTLIVNYQKQLRESAESLNASSEYSRKLSLEVDNLKHEKEMLKNSEKRASDEVRSLSERVYRLQASLDTIQSTEEVREGTRGLDRRKQEEYINNMEREWAEARRQLEEARVNAQHLSIERETASNNALKKIEELNKKCADALQSVAAAENRAVAAEARLSVLEKIMESAGTKDPHSSEGGQSSSSSEKILATYRDEIENLRAEAQANKEHMLQYKSIAQVNEEALHQMESALENFRNEADEVKRSLETELNSLRDRVKELEDECKVKTEEALSVNAGKEEALAGALSEIARLKDDYSVKMSQIVLMESQISALKEDLEREHQRWRAAQDNYERQVILQSETIQELTKTSHALASEQKETSELRKAVDLLTTENRDLKSKWETEILAIDVYKSEADKKYSEVDELNKILHSRLEALHIKSAERERGLASGTSSHDFAADDGLQNVVNYLRRSKDIAETEISLLKQEKLRLQSQLESAMKSAESAQSSLHKERANSQASIYSEEEFKSLQLQIRELNLLRESNVQLREENKHNFEECQKLREAVQSLRSETENLEKLLRDRDSELESSRKEIESLKIEKSHLDKRIHELLEKCQGVVDINDHNRLKESLQQLQTSSRENDAQLEEYKKLLSEKQDNVLQLERDLTRIRAELNERDTRINELSQAEASLKSDTEKTRRLNAQLKRKLDSLSRDKEEQSKEVQALSKQLEEAKQKRNTVDSASEQALREKEKEKDTRIQILERTLERHREDLKKEKEDLKKEKEDHHKEKEKSHKIRKTIIESRENVLLREAKFSDELKKHQQALAVVEEDVVKLRNSLGVQSEGTSAIQQFSSTLLEDFASAYFQAVENFDQVVKPVCGDLDSSVPTDASSLDNTLSSGAGQASGPPAANAPPLTRTTEANDRRLALAKANIKMGRKLVRPNIAKPKEPQGGDVDMSEADESNTVQGGNATIVPSAATVPSSNTTESQGGNATVVPTTATLTRKRPSASSSSDLQEETLAPEETGSDLPLKKLKASEETPPQEGGEDLSAVPSKISEVVNIEELSSDSKEEPVDLEKAESEAAEEQVEEQPTVDEQIQVEPMVEAGEVVVDEKSEKPIEAVVLLSDDQLRDQTEQDIQRIVSESGGDREEGEVVGDFADNDDDSNVSTETGEFQAEQSVEPESSPIREPPASASLEAGEIEPSQALEEEKLVEGVDQAAETEKATEEASTSTSEQGGKPVSPVNNSISTTINLQERARQRASLRQAGRGGVAAAAPANSSSTSSPSRGRGRAVRGRVARGGRTARGQSPG</sequence>
<dbReference type="PANTHER" id="PTHR18898:SF2">
    <property type="entry name" value="NUCLEOPROTEIN TPR"/>
    <property type="match status" value="1"/>
</dbReference>
<feature type="region of interest" description="Disordered" evidence="5">
    <location>
        <begin position="906"/>
        <end position="925"/>
    </location>
</feature>
<feature type="region of interest" description="Disordered" evidence="5">
    <location>
        <begin position="1600"/>
        <end position="1635"/>
    </location>
</feature>
<evidence type="ECO:0000259" key="6">
    <source>
        <dbReference type="Pfam" id="PF07926"/>
    </source>
</evidence>
<comment type="subcellular location">
    <subcellularLocation>
        <location evidence="1">Nucleus</location>
    </subcellularLocation>
</comment>
<evidence type="ECO:0000259" key="7">
    <source>
        <dbReference type="Pfam" id="PF25481"/>
    </source>
</evidence>
<feature type="region of interest" description="Disordered" evidence="5">
    <location>
        <begin position="1653"/>
        <end position="1809"/>
    </location>
</feature>
<dbReference type="InterPro" id="IPR012929">
    <property type="entry name" value="Nucleoprot-TPR/MLP1-2_dom"/>
</dbReference>
<feature type="coiled-coil region" evidence="4">
    <location>
        <begin position="232"/>
        <end position="266"/>
    </location>
</feature>
<evidence type="ECO:0000256" key="1">
    <source>
        <dbReference type="ARBA" id="ARBA00004123"/>
    </source>
</evidence>
<feature type="domain" description="NUA/TPR/MLP1-2-like" evidence="8">
    <location>
        <begin position="494"/>
        <end position="600"/>
    </location>
</feature>
<feature type="coiled-coil region" evidence="4">
    <location>
        <begin position="763"/>
        <end position="797"/>
    </location>
</feature>
<dbReference type="EMBL" id="KI630752">
    <property type="protein sequence ID" value="EYU33807.1"/>
    <property type="molecule type" value="Genomic_DNA"/>
</dbReference>
<dbReference type="STRING" id="4155.A0A022QYY9"/>
<feature type="compositionally biased region" description="Polar residues" evidence="5">
    <location>
        <begin position="1600"/>
        <end position="1611"/>
    </location>
</feature>
<feature type="compositionally biased region" description="Acidic residues" evidence="5">
    <location>
        <begin position="1796"/>
        <end position="1807"/>
    </location>
</feature>
<keyword evidence="10" id="KW-1185">Reference proteome</keyword>
<feature type="compositionally biased region" description="Low complexity" evidence="5">
    <location>
        <begin position="1612"/>
        <end position="1628"/>
    </location>
</feature>
<feature type="compositionally biased region" description="Low complexity" evidence="5">
    <location>
        <begin position="2015"/>
        <end position="2025"/>
    </location>
</feature>
<feature type="region of interest" description="Disordered" evidence="5">
    <location>
        <begin position="1841"/>
        <end position="2025"/>
    </location>
</feature>
<organism evidence="9 10">
    <name type="scientific">Erythranthe guttata</name>
    <name type="common">Yellow monkey flower</name>
    <name type="synonym">Mimulus guttatus</name>
    <dbReference type="NCBI Taxonomy" id="4155"/>
    <lineage>
        <taxon>Eukaryota</taxon>
        <taxon>Viridiplantae</taxon>
        <taxon>Streptophyta</taxon>
        <taxon>Embryophyta</taxon>
        <taxon>Tracheophyta</taxon>
        <taxon>Spermatophyta</taxon>
        <taxon>Magnoliopsida</taxon>
        <taxon>eudicotyledons</taxon>
        <taxon>Gunneridae</taxon>
        <taxon>Pentapetalae</taxon>
        <taxon>asterids</taxon>
        <taxon>lamiids</taxon>
        <taxon>Lamiales</taxon>
        <taxon>Phrymaceae</taxon>
        <taxon>Erythranthe</taxon>
    </lineage>
</organism>
<dbReference type="GO" id="GO:0006606">
    <property type="term" value="P:protein import into nucleus"/>
    <property type="evidence" value="ECO:0007669"/>
    <property type="project" value="InterPro"/>
</dbReference>
<dbReference type="GO" id="GO:0006406">
    <property type="term" value="P:mRNA export from nucleus"/>
    <property type="evidence" value="ECO:0000318"/>
    <property type="project" value="GO_Central"/>
</dbReference>
<name>A0A022QYY9_ERYGU</name>
<evidence type="ECO:0000256" key="4">
    <source>
        <dbReference type="SAM" id="Coils"/>
    </source>
</evidence>
<feature type="compositionally biased region" description="Basic and acidic residues" evidence="5">
    <location>
        <begin position="1842"/>
        <end position="1852"/>
    </location>
</feature>
<evidence type="ECO:0000256" key="5">
    <source>
        <dbReference type="SAM" id="MobiDB-lite"/>
    </source>
</evidence>
<dbReference type="Pfam" id="PF07926">
    <property type="entry name" value="TPR_MLP1_2"/>
    <property type="match status" value="1"/>
</dbReference>
<dbReference type="eggNOG" id="KOG4674">
    <property type="taxonomic scope" value="Eukaryota"/>
</dbReference>
<accession>A0A022QYY9</accession>
<feature type="compositionally biased region" description="Basic and acidic residues" evidence="5">
    <location>
        <begin position="1442"/>
        <end position="1452"/>
    </location>
</feature>
<feature type="compositionally biased region" description="Polar residues" evidence="5">
    <location>
        <begin position="1693"/>
        <end position="1728"/>
    </location>
</feature>
<dbReference type="GO" id="GO:0005643">
    <property type="term" value="C:nuclear pore"/>
    <property type="evidence" value="ECO:0000318"/>
    <property type="project" value="GO_Central"/>
</dbReference>
<feature type="compositionally biased region" description="Polar residues" evidence="5">
    <location>
        <begin position="1957"/>
        <end position="1968"/>
    </location>
</feature>
<reference evidence="9 10" key="1">
    <citation type="journal article" date="2013" name="Proc. Natl. Acad. Sci. U.S.A.">
        <title>Fine-scale variation in meiotic recombination in Mimulus inferred from population shotgun sequencing.</title>
        <authorList>
            <person name="Hellsten U."/>
            <person name="Wright K.M."/>
            <person name="Jenkins J."/>
            <person name="Shu S."/>
            <person name="Yuan Y."/>
            <person name="Wessler S.R."/>
            <person name="Schmutz J."/>
            <person name="Willis J.H."/>
            <person name="Rokhsar D.S."/>
        </authorList>
    </citation>
    <scope>NUCLEOTIDE SEQUENCE [LARGE SCALE GENOMIC DNA]</scope>
    <source>
        <strain evidence="10">cv. DUN x IM62</strain>
    </source>
</reference>
<feature type="compositionally biased region" description="Low complexity" evidence="5">
    <location>
        <begin position="1986"/>
        <end position="2002"/>
    </location>
</feature>
<dbReference type="Pfam" id="PF25481">
    <property type="entry name" value="Nucleoprot-TPR"/>
    <property type="match status" value="1"/>
</dbReference>
<proteinExistence type="predicted"/>
<feature type="compositionally biased region" description="Low complexity" evidence="5">
    <location>
        <begin position="915"/>
        <end position="925"/>
    </location>
</feature>